<reference evidence="2" key="1">
    <citation type="submission" date="2023-11" db="EMBL/GenBank/DDBJ databases">
        <title>Genome assemblies of two species of porcelain crab, Petrolisthes cinctipes and Petrolisthes manimaculis (Anomura: Porcellanidae).</title>
        <authorList>
            <person name="Angst P."/>
        </authorList>
    </citation>
    <scope>NUCLEOTIDE SEQUENCE</scope>
    <source>
        <strain evidence="2">PB745_02</strain>
        <tissue evidence="2">Gill</tissue>
    </source>
</reference>
<gene>
    <name evidence="2" type="ORF">Pmani_022728</name>
</gene>
<keyword evidence="3" id="KW-1185">Reference proteome</keyword>
<feature type="compositionally biased region" description="Polar residues" evidence="1">
    <location>
        <begin position="47"/>
        <end position="63"/>
    </location>
</feature>
<dbReference type="Proteomes" id="UP001292094">
    <property type="component" value="Unassembled WGS sequence"/>
</dbReference>
<protein>
    <submittedName>
        <fullName evidence="2">Uncharacterized protein</fullName>
    </submittedName>
</protein>
<feature type="non-terminal residue" evidence="2">
    <location>
        <position position="1"/>
    </location>
</feature>
<evidence type="ECO:0000313" key="2">
    <source>
        <dbReference type="EMBL" id="KAK4305366.1"/>
    </source>
</evidence>
<proteinExistence type="predicted"/>
<organism evidence="2 3">
    <name type="scientific">Petrolisthes manimaculis</name>
    <dbReference type="NCBI Taxonomy" id="1843537"/>
    <lineage>
        <taxon>Eukaryota</taxon>
        <taxon>Metazoa</taxon>
        <taxon>Ecdysozoa</taxon>
        <taxon>Arthropoda</taxon>
        <taxon>Crustacea</taxon>
        <taxon>Multicrustacea</taxon>
        <taxon>Malacostraca</taxon>
        <taxon>Eumalacostraca</taxon>
        <taxon>Eucarida</taxon>
        <taxon>Decapoda</taxon>
        <taxon>Pleocyemata</taxon>
        <taxon>Anomura</taxon>
        <taxon>Galatheoidea</taxon>
        <taxon>Porcellanidae</taxon>
        <taxon>Petrolisthes</taxon>
    </lineage>
</organism>
<sequence>AKYPSTVAQPAKTAVVTSRLNLWLKNLPRRHGGSYPSCGMSAEGSESHWTQGHRSPIQSSTPGYRRFLNQSFPSPILAANQG</sequence>
<name>A0AAE1PDF1_9EUCA</name>
<evidence type="ECO:0000256" key="1">
    <source>
        <dbReference type="SAM" id="MobiDB-lite"/>
    </source>
</evidence>
<dbReference type="AlphaFoldDB" id="A0AAE1PDF1"/>
<comment type="caution">
    <text evidence="2">The sequence shown here is derived from an EMBL/GenBank/DDBJ whole genome shotgun (WGS) entry which is preliminary data.</text>
</comment>
<feature type="region of interest" description="Disordered" evidence="1">
    <location>
        <begin position="34"/>
        <end position="63"/>
    </location>
</feature>
<dbReference type="EMBL" id="JAWZYT010002281">
    <property type="protein sequence ID" value="KAK4305366.1"/>
    <property type="molecule type" value="Genomic_DNA"/>
</dbReference>
<evidence type="ECO:0000313" key="3">
    <source>
        <dbReference type="Proteomes" id="UP001292094"/>
    </source>
</evidence>
<accession>A0AAE1PDF1</accession>